<name>A0A1E2RXP4_9HYPH</name>
<keyword evidence="3" id="KW-1185">Reference proteome</keyword>
<dbReference type="AlphaFoldDB" id="A0A1E2RXP4"/>
<dbReference type="RefSeq" id="WP_141693954.1">
    <property type="nucleotide sequence ID" value="NZ_MASI01000005.1"/>
</dbReference>
<dbReference type="STRING" id="1177755.A7A08_02291"/>
<gene>
    <name evidence="2" type="ORF">A7A08_02291</name>
</gene>
<sequence>MRRLTDMLNELPKGESTDLVVQDNEADDNARAEKLEDVVPAKRRPTRLKRKKRRGKIVIVRESPVAAFVRPIAVALSLMLVAYGLMSIGVTFWRSYQRFQEHNQAVHQDNSILDIFFPDTSIPADAVDLVYKDVDGTLHKLVASKSKTDEFVNETLLMLDDERERIKAAAHADIDRAFDQAFADREQAVNSYADWFFEWKRSYVVMKETVSSAVTRFFEAGKYESLNEAIEADVQEYFLENYTDQVLKPEIRDETISAGVEEAVRDAHESYRRVIANGDMRLQLFLARNTEQLKEIPPSQKMTDIRLDWDAQKWKAPTYLMQDKAFEGVVGMGAVAAGGTMGALALGPALNRVIAQSFAGLSSRFATALGSRIAFAEGGAVAGTFVQPMGGQVVGAAIGLAIGAVVDYLSNEANEAFNRDKFIEANDKALDVTIDTWKSRVKDNVDAAIDKWFEDARSSVVLSTS</sequence>
<accession>A0A1E2RXP4</accession>
<evidence type="ECO:0000313" key="2">
    <source>
        <dbReference type="EMBL" id="ODA66994.1"/>
    </source>
</evidence>
<keyword evidence="1" id="KW-0812">Transmembrane</keyword>
<evidence type="ECO:0000256" key="1">
    <source>
        <dbReference type="SAM" id="Phobius"/>
    </source>
</evidence>
<comment type="caution">
    <text evidence="2">The sequence shown here is derived from an EMBL/GenBank/DDBJ whole genome shotgun (WGS) entry which is preliminary data.</text>
</comment>
<feature type="transmembrane region" description="Helical" evidence="1">
    <location>
        <begin position="72"/>
        <end position="93"/>
    </location>
</feature>
<dbReference type="EMBL" id="MASI01000005">
    <property type="protein sequence ID" value="ODA66994.1"/>
    <property type="molecule type" value="Genomic_DNA"/>
</dbReference>
<keyword evidence="1" id="KW-1133">Transmembrane helix</keyword>
<evidence type="ECO:0000313" key="3">
    <source>
        <dbReference type="Proteomes" id="UP000095087"/>
    </source>
</evidence>
<dbReference type="OrthoDB" id="8450334at2"/>
<dbReference type="Proteomes" id="UP000095087">
    <property type="component" value="Unassembled WGS sequence"/>
</dbReference>
<keyword evidence="1" id="KW-0472">Membrane</keyword>
<protein>
    <submittedName>
        <fullName evidence="2">Uncharacterized protein</fullName>
    </submittedName>
</protein>
<reference evidence="2 3" key="1">
    <citation type="submission" date="2016-07" db="EMBL/GenBank/DDBJ databases">
        <title>Draft genome sequence of Methyloligella halotolerans C2T (VKM B-2706T=CCUG 61687T=DSM 25045T), a halotolerant polyhydroxybutyrate accumulating methylotroph.</title>
        <authorList>
            <person name="Vasilenko O.V."/>
            <person name="Doronina N.V."/>
            <person name="Poroshina M.N."/>
            <person name="Tarlachkov S.V."/>
            <person name="Trotsenko Y.A."/>
        </authorList>
    </citation>
    <scope>NUCLEOTIDE SEQUENCE [LARGE SCALE GENOMIC DNA]</scope>
    <source>
        <strain evidence="2 3">VKM B-2706</strain>
    </source>
</reference>
<proteinExistence type="predicted"/>
<organism evidence="2 3">
    <name type="scientific">Methyloligella halotolerans</name>
    <dbReference type="NCBI Taxonomy" id="1177755"/>
    <lineage>
        <taxon>Bacteria</taxon>
        <taxon>Pseudomonadati</taxon>
        <taxon>Pseudomonadota</taxon>
        <taxon>Alphaproteobacteria</taxon>
        <taxon>Hyphomicrobiales</taxon>
        <taxon>Hyphomicrobiaceae</taxon>
        <taxon>Methyloligella</taxon>
    </lineage>
</organism>